<protein>
    <recommendedName>
        <fullName evidence="4 12">Lysozyme</fullName>
        <ecNumber evidence="4 12">3.2.1.17</ecNumber>
    </recommendedName>
</protein>
<dbReference type="GO" id="GO:0005576">
    <property type="term" value="C:extracellular region"/>
    <property type="evidence" value="ECO:0007669"/>
    <property type="project" value="UniProtKB-SubCell"/>
</dbReference>
<dbReference type="SUPFAM" id="SSF51445">
    <property type="entry name" value="(Trans)glycosidases"/>
    <property type="match status" value="1"/>
</dbReference>
<accession>A0A6I8M3N8</accession>
<dbReference type="AlphaFoldDB" id="A0A6I8M3N8"/>
<gene>
    <name evidence="13" type="ORF">AA23TX_09946</name>
</gene>
<evidence type="ECO:0000256" key="9">
    <source>
        <dbReference type="ARBA" id="ARBA00023157"/>
    </source>
</evidence>
<organism evidence="13 14">
    <name type="scientific">Amycolatopsis camponoti</name>
    <dbReference type="NCBI Taxonomy" id="2606593"/>
    <lineage>
        <taxon>Bacteria</taxon>
        <taxon>Bacillati</taxon>
        <taxon>Actinomycetota</taxon>
        <taxon>Actinomycetes</taxon>
        <taxon>Pseudonocardiales</taxon>
        <taxon>Pseudonocardiaceae</taxon>
        <taxon>Amycolatopsis</taxon>
    </lineage>
</organism>
<reference evidence="13 14" key="1">
    <citation type="submission" date="2019-09" db="EMBL/GenBank/DDBJ databases">
        <authorList>
            <person name="Leyn A S."/>
        </authorList>
    </citation>
    <scope>NUCLEOTIDE SEQUENCE [LARGE SCALE GENOMIC DNA]</scope>
    <source>
        <strain evidence="13">AA231_1</strain>
    </source>
</reference>
<keyword evidence="8 12" id="KW-0378">Hydrolase</keyword>
<dbReference type="GO" id="GO:0016052">
    <property type="term" value="P:carbohydrate catabolic process"/>
    <property type="evidence" value="ECO:0007669"/>
    <property type="project" value="TreeGrafter"/>
</dbReference>
<evidence type="ECO:0000256" key="3">
    <source>
        <dbReference type="ARBA" id="ARBA00010646"/>
    </source>
</evidence>
<keyword evidence="5" id="KW-0964">Secreted</keyword>
<dbReference type="PANTHER" id="PTHR34135">
    <property type="entry name" value="LYSOZYME"/>
    <property type="match status" value="1"/>
</dbReference>
<dbReference type="SMART" id="SM00641">
    <property type="entry name" value="Glyco_25"/>
    <property type="match status" value="1"/>
</dbReference>
<evidence type="ECO:0000256" key="6">
    <source>
        <dbReference type="ARBA" id="ARBA00022529"/>
    </source>
</evidence>
<evidence type="ECO:0000256" key="12">
    <source>
        <dbReference type="RuleBase" id="RU361176"/>
    </source>
</evidence>
<dbReference type="Gene3D" id="3.20.20.80">
    <property type="entry name" value="Glycosidases"/>
    <property type="match status" value="1"/>
</dbReference>
<dbReference type="Proteomes" id="UP000399805">
    <property type="component" value="Unassembled WGS sequence"/>
</dbReference>
<dbReference type="GO" id="GO:0042742">
    <property type="term" value="P:defense response to bacterium"/>
    <property type="evidence" value="ECO:0007669"/>
    <property type="project" value="UniProtKB-KW"/>
</dbReference>
<dbReference type="InterPro" id="IPR002053">
    <property type="entry name" value="Glyco_hydro_25"/>
</dbReference>
<evidence type="ECO:0000256" key="1">
    <source>
        <dbReference type="ARBA" id="ARBA00000632"/>
    </source>
</evidence>
<comment type="function">
    <text evidence="11">This enzyme has both lysozyme (acetylmuramidase) and diacetylmuramidase activities.</text>
</comment>
<dbReference type="FunFam" id="3.20.20.80:FF:000060">
    <property type="entry name" value="Lysozyme M1"/>
    <property type="match status" value="1"/>
</dbReference>
<dbReference type="GO" id="GO:0016998">
    <property type="term" value="P:cell wall macromolecule catabolic process"/>
    <property type="evidence" value="ECO:0007669"/>
    <property type="project" value="InterPro"/>
</dbReference>
<name>A0A6I8M3N8_9PSEU</name>
<evidence type="ECO:0000313" key="14">
    <source>
        <dbReference type="Proteomes" id="UP000399805"/>
    </source>
</evidence>
<evidence type="ECO:0000256" key="4">
    <source>
        <dbReference type="ARBA" id="ARBA00012732"/>
    </source>
</evidence>
<proteinExistence type="inferred from homology"/>
<dbReference type="InterPro" id="IPR008270">
    <property type="entry name" value="Glyco_hydro_25_AS"/>
</dbReference>
<keyword evidence="7" id="KW-0081">Bacteriolytic enzyme</keyword>
<dbReference type="EC" id="3.2.1.17" evidence="4 12"/>
<evidence type="ECO:0000256" key="8">
    <source>
        <dbReference type="ARBA" id="ARBA00022801"/>
    </source>
</evidence>
<dbReference type="PROSITE" id="PS51904">
    <property type="entry name" value="GLYCOSYL_HYDROL_F25_2"/>
    <property type="match status" value="1"/>
</dbReference>
<sequence>MGFGRARTEIGALMSRTVAGHDEQRWRPRLAAAGALAALASVVVAVPAGATEAAPDYSLAGTNFAGTQIAAHEGVVPGSARADTTDQTLGHDVSGHQGPVDWGAAAAGGAKFTYVKATEGTGFVNPQYGQQYDGAHAAGLIRGAYHFGRPDVSGGAEQAEYFIAHGGGWRSDGKTLPGALDIEYNPYGDVCYGKNPADMTAWITDFTRTYLAKVKRSALIYTSTAWWKQCTGNASGFGNTNPLWLARYGPEVGELPAGWDKQSIWQFARGGGLPGDQNYYNGPFGRVVALAGGAA</sequence>
<evidence type="ECO:0000256" key="11">
    <source>
        <dbReference type="ARBA" id="ARBA00055588"/>
    </source>
</evidence>
<comment type="subcellular location">
    <subcellularLocation>
        <location evidence="2">Secreted</location>
    </subcellularLocation>
</comment>
<dbReference type="GO" id="GO:0003796">
    <property type="term" value="F:lysozyme activity"/>
    <property type="evidence" value="ECO:0007669"/>
    <property type="project" value="UniProtKB-EC"/>
</dbReference>
<dbReference type="PROSITE" id="PS00953">
    <property type="entry name" value="GLYCOSYL_HYDROL_F25_1"/>
    <property type="match status" value="1"/>
</dbReference>
<dbReference type="EMBL" id="CABVGP010000004">
    <property type="protein sequence ID" value="VVJ25202.1"/>
    <property type="molecule type" value="Genomic_DNA"/>
</dbReference>
<dbReference type="PANTHER" id="PTHR34135:SF2">
    <property type="entry name" value="LYSOZYME"/>
    <property type="match status" value="1"/>
</dbReference>
<dbReference type="InterPro" id="IPR018077">
    <property type="entry name" value="Glyco_hydro_fam25_subgr"/>
</dbReference>
<keyword evidence="6" id="KW-0929">Antimicrobial</keyword>
<keyword evidence="14" id="KW-1185">Reference proteome</keyword>
<comment type="catalytic activity">
    <reaction evidence="1 12">
        <text>Hydrolysis of (1-&gt;4)-beta-linkages between N-acetylmuramic acid and N-acetyl-D-glucosamine residues in a peptidoglycan and between N-acetyl-D-glucosamine residues in chitodextrins.</text>
        <dbReference type="EC" id="3.2.1.17"/>
    </reaction>
</comment>
<dbReference type="Pfam" id="PF01183">
    <property type="entry name" value="Glyco_hydro_25"/>
    <property type="match status" value="1"/>
</dbReference>
<evidence type="ECO:0000313" key="13">
    <source>
        <dbReference type="EMBL" id="VVJ25202.1"/>
    </source>
</evidence>
<evidence type="ECO:0000256" key="2">
    <source>
        <dbReference type="ARBA" id="ARBA00004613"/>
    </source>
</evidence>
<evidence type="ECO:0000256" key="7">
    <source>
        <dbReference type="ARBA" id="ARBA00022638"/>
    </source>
</evidence>
<dbReference type="GO" id="GO:0031640">
    <property type="term" value="P:killing of cells of another organism"/>
    <property type="evidence" value="ECO:0007669"/>
    <property type="project" value="UniProtKB-KW"/>
</dbReference>
<evidence type="ECO:0000256" key="10">
    <source>
        <dbReference type="ARBA" id="ARBA00023295"/>
    </source>
</evidence>
<comment type="similarity">
    <text evidence="3 12">Belongs to the glycosyl hydrolase 25 family.</text>
</comment>
<dbReference type="InterPro" id="IPR017853">
    <property type="entry name" value="GH"/>
</dbReference>
<keyword evidence="10 12" id="KW-0326">Glycosidase</keyword>
<dbReference type="GO" id="GO:0009253">
    <property type="term" value="P:peptidoglycan catabolic process"/>
    <property type="evidence" value="ECO:0007669"/>
    <property type="project" value="InterPro"/>
</dbReference>
<keyword evidence="9" id="KW-1015">Disulfide bond</keyword>
<evidence type="ECO:0000256" key="5">
    <source>
        <dbReference type="ARBA" id="ARBA00022525"/>
    </source>
</evidence>